<dbReference type="InterPro" id="IPR007278">
    <property type="entry name" value="DUF397"/>
</dbReference>
<reference evidence="2 3" key="1">
    <citation type="journal article" date="2019" name="Int. J. Syst. Evol. Microbiol.">
        <title>The Global Catalogue of Microorganisms (GCM) 10K type strain sequencing project: providing services to taxonomists for standard genome sequencing and annotation.</title>
        <authorList>
            <consortium name="The Broad Institute Genomics Platform"/>
            <consortium name="The Broad Institute Genome Sequencing Center for Infectious Disease"/>
            <person name="Wu L."/>
            <person name="Ma J."/>
        </authorList>
    </citation>
    <scope>NUCLEOTIDE SEQUENCE [LARGE SCALE GENOMIC DNA]</scope>
    <source>
        <strain evidence="2 3">JCM 12393</strain>
    </source>
</reference>
<name>A0ABN1Y659_9ACTN</name>
<comment type="caution">
    <text evidence="2">The sequence shown here is derived from an EMBL/GenBank/DDBJ whole genome shotgun (WGS) entry which is preliminary data.</text>
</comment>
<evidence type="ECO:0000313" key="3">
    <source>
        <dbReference type="Proteomes" id="UP001499863"/>
    </source>
</evidence>
<dbReference type="Proteomes" id="UP001499863">
    <property type="component" value="Unassembled WGS sequence"/>
</dbReference>
<keyword evidence="3" id="KW-1185">Reference proteome</keyword>
<dbReference type="RefSeq" id="WP_344337477.1">
    <property type="nucleotide sequence ID" value="NZ_BAAAKJ010000212.1"/>
</dbReference>
<gene>
    <name evidence="2" type="ORF">GCM10009639_38340</name>
</gene>
<sequence>MDNLVWTRPSSCPDSSNCPEVAITADTVYVRSSLRPSSIAQLTITEWRDLVAGIQGGEFNA</sequence>
<dbReference type="Pfam" id="PF04149">
    <property type="entry name" value="DUF397"/>
    <property type="match status" value="1"/>
</dbReference>
<protein>
    <recommendedName>
        <fullName evidence="1">DUF397 domain-containing protein</fullName>
    </recommendedName>
</protein>
<evidence type="ECO:0000313" key="2">
    <source>
        <dbReference type="EMBL" id="GAA1399100.1"/>
    </source>
</evidence>
<dbReference type="EMBL" id="BAAAKJ010000212">
    <property type="protein sequence ID" value="GAA1399100.1"/>
    <property type="molecule type" value="Genomic_DNA"/>
</dbReference>
<feature type="domain" description="DUF397" evidence="1">
    <location>
        <begin position="4"/>
        <end position="54"/>
    </location>
</feature>
<organism evidence="2 3">
    <name type="scientific">Kitasatospora putterlickiae</name>
    <dbReference type="NCBI Taxonomy" id="221725"/>
    <lineage>
        <taxon>Bacteria</taxon>
        <taxon>Bacillati</taxon>
        <taxon>Actinomycetota</taxon>
        <taxon>Actinomycetes</taxon>
        <taxon>Kitasatosporales</taxon>
        <taxon>Streptomycetaceae</taxon>
        <taxon>Kitasatospora</taxon>
    </lineage>
</organism>
<accession>A0ABN1Y659</accession>
<evidence type="ECO:0000259" key="1">
    <source>
        <dbReference type="Pfam" id="PF04149"/>
    </source>
</evidence>
<proteinExistence type="predicted"/>